<feature type="domain" description="PD-(D/E)XK endonuclease-like" evidence="8">
    <location>
        <begin position="8"/>
        <end position="241"/>
    </location>
</feature>
<sequence>MANNNLYLSHSSIQVFHTCKRRFKYKHIDRIKPKENLANKYLSFGQSVHTALAKYNLLTDETYRTVENLHKLLRKNWIRQGYESIEEERDFGLRALDMLSNYHSNPLDQGKKNLLVEEMIYLDIDGKFTLCGKLDKSYLRNDDSIETTDYKTGKNIEAIDTLQMPIYLLLTKSKLGCFPDTVSYYFLAHGEKITQDVNESYIKESIDFLWEISEEIISERKYPCSPSPYCSNNCEYFADCPEAKDSNLIIVNSLLEKDPSSLSNSLF</sequence>
<gene>
    <name evidence="9" type="ORF">JOC73_002894</name>
</gene>
<keyword evidence="9" id="KW-0269">Exonuclease</keyword>
<dbReference type="Proteomes" id="UP001314796">
    <property type="component" value="Unassembled WGS sequence"/>
</dbReference>
<keyword evidence="1" id="KW-0547">Nucleotide-binding</keyword>
<keyword evidence="3" id="KW-0378">Hydrolase</keyword>
<keyword evidence="9" id="KW-0540">Nuclease</keyword>
<evidence type="ECO:0000256" key="2">
    <source>
        <dbReference type="ARBA" id="ARBA00022763"/>
    </source>
</evidence>
<name>A0ABS2NTN9_9FIRM</name>
<dbReference type="Gene3D" id="3.90.320.10">
    <property type="match status" value="1"/>
</dbReference>
<evidence type="ECO:0000313" key="9">
    <source>
        <dbReference type="EMBL" id="MBM7616312.1"/>
    </source>
</evidence>
<evidence type="ECO:0000259" key="8">
    <source>
        <dbReference type="Pfam" id="PF12705"/>
    </source>
</evidence>
<evidence type="ECO:0000256" key="5">
    <source>
        <dbReference type="ARBA" id="ARBA00022840"/>
    </source>
</evidence>
<evidence type="ECO:0000256" key="4">
    <source>
        <dbReference type="ARBA" id="ARBA00022806"/>
    </source>
</evidence>
<keyword evidence="6" id="KW-0238">DNA-binding</keyword>
<dbReference type="GO" id="GO:0004527">
    <property type="term" value="F:exonuclease activity"/>
    <property type="evidence" value="ECO:0007669"/>
    <property type="project" value="UniProtKB-KW"/>
</dbReference>
<dbReference type="EMBL" id="JAFBEE010000031">
    <property type="protein sequence ID" value="MBM7616312.1"/>
    <property type="molecule type" value="Genomic_DNA"/>
</dbReference>
<protein>
    <submittedName>
        <fullName evidence="9">CRISPR/Cas system-associated exonuclease Cas4 (RecB family)</fullName>
    </submittedName>
</protein>
<evidence type="ECO:0000256" key="7">
    <source>
        <dbReference type="ARBA" id="ARBA00023204"/>
    </source>
</evidence>
<dbReference type="InterPro" id="IPR038726">
    <property type="entry name" value="PDDEXK_AddAB-type"/>
</dbReference>
<comment type="caution">
    <text evidence="9">The sequence shown here is derived from an EMBL/GenBank/DDBJ whole genome shotgun (WGS) entry which is preliminary data.</text>
</comment>
<organism evidence="9 10">
    <name type="scientific">Alkaliphilus hydrothermalis</name>
    <dbReference type="NCBI Taxonomy" id="1482730"/>
    <lineage>
        <taxon>Bacteria</taxon>
        <taxon>Bacillati</taxon>
        <taxon>Bacillota</taxon>
        <taxon>Clostridia</taxon>
        <taxon>Peptostreptococcales</taxon>
        <taxon>Natronincolaceae</taxon>
        <taxon>Alkaliphilus</taxon>
    </lineage>
</organism>
<keyword evidence="4" id="KW-0347">Helicase</keyword>
<evidence type="ECO:0000256" key="3">
    <source>
        <dbReference type="ARBA" id="ARBA00022801"/>
    </source>
</evidence>
<keyword evidence="2" id="KW-0227">DNA damage</keyword>
<keyword evidence="10" id="KW-1185">Reference proteome</keyword>
<evidence type="ECO:0000313" key="10">
    <source>
        <dbReference type="Proteomes" id="UP001314796"/>
    </source>
</evidence>
<dbReference type="RefSeq" id="WP_204404403.1">
    <property type="nucleotide sequence ID" value="NZ_JAFBEE010000031.1"/>
</dbReference>
<dbReference type="Pfam" id="PF12705">
    <property type="entry name" value="PDDEXK_1"/>
    <property type="match status" value="1"/>
</dbReference>
<dbReference type="InterPro" id="IPR011604">
    <property type="entry name" value="PDDEXK-like_dom_sf"/>
</dbReference>
<reference evidence="9 10" key="1">
    <citation type="submission" date="2021-01" db="EMBL/GenBank/DDBJ databases">
        <title>Genomic Encyclopedia of Type Strains, Phase IV (KMG-IV): sequencing the most valuable type-strain genomes for metagenomic binning, comparative biology and taxonomic classification.</title>
        <authorList>
            <person name="Goeker M."/>
        </authorList>
    </citation>
    <scope>NUCLEOTIDE SEQUENCE [LARGE SCALE GENOMIC DNA]</scope>
    <source>
        <strain evidence="9 10">DSM 25890</strain>
    </source>
</reference>
<evidence type="ECO:0000256" key="1">
    <source>
        <dbReference type="ARBA" id="ARBA00022741"/>
    </source>
</evidence>
<proteinExistence type="predicted"/>
<accession>A0ABS2NTN9</accession>
<evidence type="ECO:0000256" key="6">
    <source>
        <dbReference type="ARBA" id="ARBA00023125"/>
    </source>
</evidence>
<keyword evidence="5" id="KW-0067">ATP-binding</keyword>
<keyword evidence="7" id="KW-0234">DNA repair</keyword>